<protein>
    <recommendedName>
        <fullName evidence="1">Type I restriction enzyme HindI endonuclease subunit-like C-terminal domain-containing protein</fullName>
    </recommendedName>
</protein>
<evidence type="ECO:0000259" key="1">
    <source>
        <dbReference type="Pfam" id="PF11867"/>
    </source>
</evidence>
<evidence type="ECO:0000313" key="3">
    <source>
        <dbReference type="Proteomes" id="UP000197894"/>
    </source>
</evidence>
<dbReference type="AlphaFoldDB" id="A0AAP7YS29"/>
<comment type="caution">
    <text evidence="2">The sequence shown here is derived from an EMBL/GenBank/DDBJ whole genome shotgun (WGS) entry which is preliminary data.</text>
</comment>
<dbReference type="Proteomes" id="UP000197894">
    <property type="component" value="Unassembled WGS sequence"/>
</dbReference>
<accession>A0AAP7YS29</accession>
<sequence length="100" mass="11412">MENGMVMEENAFYDALASHDTAEHVLGDDTLKIIAHELTQSIKENMSIDWNLCESARAKMRVIVRRLLKKYGYPPEISKQAVETVIEQAELMSEQLAMEL</sequence>
<reference evidence="2 3" key="1">
    <citation type="journal article" date="2017" name="BMC Genomics">
        <title>Prophages and adaptation of Staphylococcus aureus ST398 to the human clinic.</title>
        <authorList>
            <consortium name="Regional Infection Control Group of the Centre Region"/>
            <person name="Diene S.M."/>
            <person name="Corvaglia A.R."/>
            <person name="Francois P."/>
            <person name="van der Mee-Marquet N."/>
        </authorList>
    </citation>
    <scope>NUCLEOTIDE SEQUENCE [LARGE SCALE GENOMIC DNA]</scope>
    <source>
        <strain evidence="2 3">SA13-246</strain>
    </source>
</reference>
<dbReference type="Pfam" id="PF11867">
    <property type="entry name" value="T1RH-like_C"/>
    <property type="match status" value="1"/>
</dbReference>
<evidence type="ECO:0000313" key="2">
    <source>
        <dbReference type="EMBL" id="OWT14386.1"/>
    </source>
</evidence>
<dbReference type="InterPro" id="IPR021810">
    <property type="entry name" value="T1RH-like_C"/>
</dbReference>
<dbReference type="EMBL" id="LNJK01000011">
    <property type="protein sequence ID" value="OWT14386.1"/>
    <property type="molecule type" value="Genomic_DNA"/>
</dbReference>
<name>A0AAP7YS29_STAAU</name>
<organism evidence="2 3">
    <name type="scientific">Staphylococcus aureus</name>
    <dbReference type="NCBI Taxonomy" id="1280"/>
    <lineage>
        <taxon>Bacteria</taxon>
        <taxon>Bacillati</taxon>
        <taxon>Bacillota</taxon>
        <taxon>Bacilli</taxon>
        <taxon>Bacillales</taxon>
        <taxon>Staphylococcaceae</taxon>
        <taxon>Staphylococcus</taxon>
    </lineage>
</organism>
<gene>
    <name evidence="2" type="ORF">AS572_12635</name>
</gene>
<proteinExistence type="predicted"/>
<feature type="domain" description="Type I restriction enzyme HindI endonuclease subunit-like C-terminal" evidence="1">
    <location>
        <begin position="3"/>
        <end position="94"/>
    </location>
</feature>